<evidence type="ECO:0000256" key="1">
    <source>
        <dbReference type="SAM" id="SignalP"/>
    </source>
</evidence>
<keyword evidence="1" id="KW-0732">Signal</keyword>
<name>A0A2M4CDB0_9DIPT</name>
<accession>A0A2M4CDB0</accession>
<dbReference type="AlphaFoldDB" id="A0A2M4CDB0"/>
<evidence type="ECO:0000313" key="2">
    <source>
        <dbReference type="EMBL" id="MBW63337.1"/>
    </source>
</evidence>
<reference evidence="2" key="1">
    <citation type="submission" date="2018-01" db="EMBL/GenBank/DDBJ databases">
        <title>An insight into the sialome of Amazonian anophelines.</title>
        <authorList>
            <person name="Ribeiro J.M."/>
            <person name="Scarpassa V."/>
            <person name="Calvo E."/>
        </authorList>
    </citation>
    <scope>NUCLEOTIDE SEQUENCE</scope>
    <source>
        <tissue evidence="2">Salivary glands</tissue>
    </source>
</reference>
<feature type="signal peptide" evidence="1">
    <location>
        <begin position="1"/>
        <end position="19"/>
    </location>
</feature>
<sequence>MQCWMLLLLLLLLLLKVLRMFSGHLLRQVSVTDGSVLRTGSIGCTSATTRLHRFRTRSVVMRLPTTPDTWPGL</sequence>
<organism evidence="2">
    <name type="scientific">Anopheles marajoara</name>
    <dbReference type="NCBI Taxonomy" id="58244"/>
    <lineage>
        <taxon>Eukaryota</taxon>
        <taxon>Metazoa</taxon>
        <taxon>Ecdysozoa</taxon>
        <taxon>Arthropoda</taxon>
        <taxon>Hexapoda</taxon>
        <taxon>Insecta</taxon>
        <taxon>Pterygota</taxon>
        <taxon>Neoptera</taxon>
        <taxon>Endopterygota</taxon>
        <taxon>Diptera</taxon>
        <taxon>Nematocera</taxon>
        <taxon>Culicoidea</taxon>
        <taxon>Culicidae</taxon>
        <taxon>Anophelinae</taxon>
        <taxon>Anopheles</taxon>
    </lineage>
</organism>
<proteinExistence type="predicted"/>
<dbReference type="EMBL" id="GGFJ01014196">
    <property type="protein sequence ID" value="MBW63337.1"/>
    <property type="molecule type" value="Transcribed_RNA"/>
</dbReference>
<feature type="chain" id="PRO_5014954199" evidence="1">
    <location>
        <begin position="20"/>
        <end position="73"/>
    </location>
</feature>
<protein>
    <submittedName>
        <fullName evidence="2">Putative secreted protein</fullName>
    </submittedName>
</protein>